<comment type="caution">
    <text evidence="9">The sequence shown here is derived from an EMBL/GenBank/DDBJ whole genome shotgun (WGS) entry which is preliminary data.</text>
</comment>
<evidence type="ECO:0000256" key="5">
    <source>
        <dbReference type="PIRNR" id="PIRNR022950"/>
    </source>
</evidence>
<gene>
    <name evidence="9" type="ORF">WA026_012205</name>
</gene>
<accession>A0AAW1V839</accession>
<evidence type="ECO:0000313" key="10">
    <source>
        <dbReference type="Proteomes" id="UP001431783"/>
    </source>
</evidence>
<evidence type="ECO:0000313" key="9">
    <source>
        <dbReference type="EMBL" id="KAK9890860.1"/>
    </source>
</evidence>
<dbReference type="GO" id="GO:0051723">
    <property type="term" value="F:protein methylesterase activity"/>
    <property type="evidence" value="ECO:0007669"/>
    <property type="project" value="UniProtKB-EC"/>
</dbReference>
<evidence type="ECO:0000256" key="6">
    <source>
        <dbReference type="PIRSR" id="PIRSR022950-1"/>
    </source>
</evidence>
<feature type="domain" description="AB hydrolase-1" evidence="8">
    <location>
        <begin position="61"/>
        <end position="351"/>
    </location>
</feature>
<feature type="active site" evidence="6">
    <location>
        <position position="339"/>
    </location>
</feature>
<feature type="active site" evidence="6">
    <location>
        <position position="159"/>
    </location>
</feature>
<reference evidence="9 10" key="1">
    <citation type="submission" date="2023-03" db="EMBL/GenBank/DDBJ databases">
        <title>Genome insight into feeding habits of ladybird beetles.</title>
        <authorList>
            <person name="Li H.-S."/>
            <person name="Huang Y.-H."/>
            <person name="Pang H."/>
        </authorList>
    </citation>
    <scope>NUCLEOTIDE SEQUENCE [LARGE SCALE GENOMIC DNA]</scope>
    <source>
        <strain evidence="9">SYSU_2023b</strain>
        <tissue evidence="9">Whole body</tissue>
    </source>
</reference>
<evidence type="ECO:0000256" key="1">
    <source>
        <dbReference type="ARBA" id="ARBA00008645"/>
    </source>
</evidence>
<evidence type="ECO:0000256" key="3">
    <source>
        <dbReference type="ARBA" id="ARBA00022801"/>
    </source>
</evidence>
<dbReference type="Pfam" id="PF12697">
    <property type="entry name" value="Abhydrolase_6"/>
    <property type="match status" value="1"/>
</dbReference>
<evidence type="ECO:0000259" key="8">
    <source>
        <dbReference type="Pfam" id="PF12697"/>
    </source>
</evidence>
<keyword evidence="10" id="KW-1185">Reference proteome</keyword>
<dbReference type="InterPro" id="IPR029058">
    <property type="entry name" value="AB_hydrolase_fold"/>
</dbReference>
<evidence type="ECO:0000256" key="4">
    <source>
        <dbReference type="ARBA" id="ARBA00049203"/>
    </source>
</evidence>
<dbReference type="SUPFAM" id="SSF53474">
    <property type="entry name" value="alpha/beta-Hydrolases"/>
    <property type="match status" value="1"/>
</dbReference>
<dbReference type="AlphaFoldDB" id="A0AAW1V839"/>
<evidence type="ECO:0000256" key="2">
    <source>
        <dbReference type="ARBA" id="ARBA00022487"/>
    </source>
</evidence>
<comment type="function">
    <text evidence="5">Demethylates proteins that have been reversibly carboxymethylated.</text>
</comment>
<dbReference type="PIRSF" id="PIRSF022950">
    <property type="entry name" value="PPase_methylesterase_euk"/>
    <property type="match status" value="1"/>
</dbReference>
<protein>
    <recommendedName>
        <fullName evidence="5">Protein phosphatase methylesterase 1</fullName>
        <shortName evidence="5">PME-1</shortName>
        <ecNumber evidence="5">3.1.1.-</ecNumber>
    </recommendedName>
</protein>
<name>A0AAW1V839_9CUCU</name>
<comment type="catalytic activity">
    <reaction evidence="4">
        <text>[phosphatase 2A protein]-C-terminal L-leucine methyl ester + H2O = [phosphatase 2A protein]-C-terminal L-leucine + methanol + H(+)</text>
        <dbReference type="Rhea" id="RHEA:48548"/>
        <dbReference type="Rhea" id="RHEA-COMP:12134"/>
        <dbReference type="Rhea" id="RHEA-COMP:12135"/>
        <dbReference type="ChEBI" id="CHEBI:15377"/>
        <dbReference type="ChEBI" id="CHEBI:15378"/>
        <dbReference type="ChEBI" id="CHEBI:17790"/>
        <dbReference type="ChEBI" id="CHEBI:90516"/>
        <dbReference type="ChEBI" id="CHEBI:90517"/>
        <dbReference type="EC" id="3.1.1.89"/>
    </reaction>
</comment>
<dbReference type="Proteomes" id="UP001431783">
    <property type="component" value="Unassembled WGS sequence"/>
</dbReference>
<proteinExistence type="inferred from homology"/>
<evidence type="ECO:0000256" key="7">
    <source>
        <dbReference type="SAM" id="MobiDB-lite"/>
    </source>
</evidence>
<feature type="region of interest" description="Disordered" evidence="7">
    <location>
        <begin position="238"/>
        <end position="270"/>
    </location>
</feature>
<dbReference type="InterPro" id="IPR016812">
    <property type="entry name" value="PPase_methylesterase_euk"/>
</dbReference>
<dbReference type="EMBL" id="JARQZJ010000126">
    <property type="protein sequence ID" value="KAK9890860.1"/>
    <property type="molecule type" value="Genomic_DNA"/>
</dbReference>
<feature type="active site" evidence="6">
    <location>
        <position position="136"/>
    </location>
</feature>
<keyword evidence="3 5" id="KW-0378">Hydrolase</keyword>
<comment type="similarity">
    <text evidence="1 5">Belongs to the AB hydrolase superfamily.</text>
</comment>
<feature type="compositionally biased region" description="Polar residues" evidence="7">
    <location>
        <begin position="257"/>
        <end position="270"/>
    </location>
</feature>
<dbReference type="Gene3D" id="3.40.50.1820">
    <property type="entry name" value="alpha/beta hydrolase"/>
    <property type="match status" value="1"/>
</dbReference>
<dbReference type="InterPro" id="IPR000073">
    <property type="entry name" value="AB_hydrolase_1"/>
</dbReference>
<sequence>MSELRKSVLNKNPRNFGLGKTQQDFSPLNPTDYFDSVEQIETDNGIFNFYRKGKSGPILCCLHGGGYSGLTWALFAVDISKNIECQIIALDLRGHGGTSTVDDENLDLATLSRDSADVLEKIFGNSDIPVILIGHSMGGAIAVDTAKLLHCIAGICIIDVVEGTALEALSSMQTILRNRPSSFKSLESAIQWCFKSGQTRNIEAARISMPGQVLKVDNKPSVGNSVTDAVNDFSIQEVDEEHEPTKHENFAKPPLPQRNSLSSTNSTHSCPTSTYIWRIDLKKTERYWPGWFQGLSQKFLDLQMPKILLLANVHGLDTTLTIGQMQGKFQFQVLTKSGHAIHEDQPQQVAEIISVYLVKHKLAKSREGFEVPIPKMFM</sequence>
<organism evidence="9 10">
    <name type="scientific">Henosepilachna vigintioctopunctata</name>
    <dbReference type="NCBI Taxonomy" id="420089"/>
    <lineage>
        <taxon>Eukaryota</taxon>
        <taxon>Metazoa</taxon>
        <taxon>Ecdysozoa</taxon>
        <taxon>Arthropoda</taxon>
        <taxon>Hexapoda</taxon>
        <taxon>Insecta</taxon>
        <taxon>Pterygota</taxon>
        <taxon>Neoptera</taxon>
        <taxon>Endopterygota</taxon>
        <taxon>Coleoptera</taxon>
        <taxon>Polyphaga</taxon>
        <taxon>Cucujiformia</taxon>
        <taxon>Coccinelloidea</taxon>
        <taxon>Coccinellidae</taxon>
        <taxon>Epilachninae</taxon>
        <taxon>Epilachnini</taxon>
        <taxon>Henosepilachna</taxon>
    </lineage>
</organism>
<dbReference type="PANTHER" id="PTHR14189">
    <property type="entry name" value="PROTEIN PHOSPHATASE METHYLESTERASE-1 RELATED"/>
    <property type="match status" value="1"/>
</dbReference>
<dbReference type="EC" id="3.1.1.-" evidence="5"/>
<keyword evidence="2 5" id="KW-0719">Serine esterase</keyword>
<dbReference type="PANTHER" id="PTHR14189:SF0">
    <property type="entry name" value="PROTEIN PHOSPHATASE METHYLESTERASE 1"/>
    <property type="match status" value="1"/>
</dbReference>